<comment type="subcellular location">
    <subcellularLocation>
        <location evidence="1">Cell membrane</location>
        <topology evidence="1">Multi-pass membrane protein</topology>
    </subcellularLocation>
</comment>
<feature type="compositionally biased region" description="Low complexity" evidence="8">
    <location>
        <begin position="1"/>
        <end position="18"/>
    </location>
</feature>
<dbReference type="Proteomes" id="UP001070238">
    <property type="component" value="Unassembled WGS sequence"/>
</dbReference>
<keyword evidence="5 9" id="KW-1133">Transmembrane helix</keyword>
<feature type="transmembrane region" description="Helical" evidence="9">
    <location>
        <begin position="164"/>
        <end position="182"/>
    </location>
</feature>
<organism evidence="10 11">
    <name type="scientific">Corynebacterium antarcticum</name>
    <dbReference type="NCBI Taxonomy" id="2800405"/>
    <lineage>
        <taxon>Bacteria</taxon>
        <taxon>Bacillati</taxon>
        <taxon>Actinomycetota</taxon>
        <taxon>Actinomycetes</taxon>
        <taxon>Mycobacteriales</taxon>
        <taxon>Corynebacteriaceae</taxon>
        <taxon>Corynebacterium</taxon>
    </lineage>
</organism>
<evidence type="ECO:0000256" key="6">
    <source>
        <dbReference type="ARBA" id="ARBA00023136"/>
    </source>
</evidence>
<feature type="region of interest" description="Disordered" evidence="8">
    <location>
        <begin position="411"/>
        <end position="444"/>
    </location>
</feature>
<dbReference type="GO" id="GO:0016758">
    <property type="term" value="F:hexosyltransferase activity"/>
    <property type="evidence" value="ECO:0007669"/>
    <property type="project" value="InterPro"/>
</dbReference>
<evidence type="ECO:0000256" key="8">
    <source>
        <dbReference type="SAM" id="MobiDB-lite"/>
    </source>
</evidence>
<feature type="transmembrane region" description="Helical" evidence="9">
    <location>
        <begin position="381"/>
        <end position="404"/>
    </location>
</feature>
<dbReference type="GO" id="GO:0005886">
    <property type="term" value="C:plasma membrane"/>
    <property type="evidence" value="ECO:0007669"/>
    <property type="project" value="UniProtKB-SubCell"/>
</dbReference>
<evidence type="ECO:0000256" key="2">
    <source>
        <dbReference type="ARBA" id="ARBA00022475"/>
    </source>
</evidence>
<evidence type="ECO:0000256" key="3">
    <source>
        <dbReference type="ARBA" id="ARBA00022679"/>
    </source>
</evidence>
<dbReference type="Pfam" id="PF09594">
    <property type="entry name" value="GT87"/>
    <property type="match status" value="1"/>
</dbReference>
<feature type="transmembrane region" description="Helical" evidence="9">
    <location>
        <begin position="329"/>
        <end position="345"/>
    </location>
</feature>
<keyword evidence="3" id="KW-0808">Transferase</keyword>
<keyword evidence="4 9" id="KW-0812">Transmembrane</keyword>
<gene>
    <name evidence="10" type="ORF">OS123_01275</name>
</gene>
<keyword evidence="2" id="KW-1003">Cell membrane</keyword>
<evidence type="ECO:0000313" key="11">
    <source>
        <dbReference type="Proteomes" id="UP001070238"/>
    </source>
</evidence>
<dbReference type="EMBL" id="JAPMKX010000001">
    <property type="protein sequence ID" value="MCX7537177.1"/>
    <property type="molecule type" value="Genomic_DNA"/>
</dbReference>
<sequence>MTDLTSSRLTTLWTSPGPRVVPAPPTPRTTGFDRVARMVLWPLSLMLIVHRVLVLSVNGSVTDDFSTVYYALRRFHDGVPIYNETYHHVDPHYLYSPGATLALSPLGLLTDFNSARMWFICLNAAAIVAGLGILTRMFGYALSSAVFPSAVCFAFLTEAVRNTLVFSNINGILLLALAGYLHCLLHDRRWTAGILIGLAILIKPIFAPLLFLPFVKLNWRTVCTGVLVPVVVNAVAWPIVPGAGDYVTRTMPYLGEVRDYANSSLPGIATYYGMPWWQEKFWFAFFAAVVAAGVIVLLRWRYTDPLLWVSTTSGLLLAGVFLLSSLGQMYYSMLLFPLLFTVLLRRSAMHSPVAWIAVYCFLSADVWFSDEWLDLGRAMHYLKPTVGWALIVLTITVSAMVWWWQERKGVAATASEPPSPSRETDHPTQTRNRKDDDDRLQTDR</sequence>
<proteinExistence type="inferred from homology"/>
<feature type="transmembrane region" description="Helical" evidence="9">
    <location>
        <begin position="117"/>
        <end position="134"/>
    </location>
</feature>
<evidence type="ECO:0000256" key="7">
    <source>
        <dbReference type="ARBA" id="ARBA00024033"/>
    </source>
</evidence>
<feature type="transmembrane region" description="Helical" evidence="9">
    <location>
        <begin position="352"/>
        <end position="369"/>
    </location>
</feature>
<dbReference type="AlphaFoldDB" id="A0A9Q4CCJ8"/>
<keyword evidence="6 9" id="KW-0472">Membrane</keyword>
<reference evidence="10" key="1">
    <citation type="submission" date="2022-11" db="EMBL/GenBank/DDBJ databases">
        <title>Corynebacterium sp. isolated from Penguins.</title>
        <authorList>
            <person name="Sedlar K."/>
            <person name="Svec P."/>
        </authorList>
    </citation>
    <scope>NUCLEOTIDE SEQUENCE</scope>
    <source>
        <strain evidence="10">P5875</strain>
    </source>
</reference>
<evidence type="ECO:0000256" key="4">
    <source>
        <dbReference type="ARBA" id="ARBA00022692"/>
    </source>
</evidence>
<protein>
    <submittedName>
        <fullName evidence="10">Glycosyltransferase family 87 protein</fullName>
    </submittedName>
</protein>
<evidence type="ECO:0000256" key="9">
    <source>
        <dbReference type="SAM" id="Phobius"/>
    </source>
</evidence>
<dbReference type="InterPro" id="IPR018584">
    <property type="entry name" value="GT87"/>
</dbReference>
<feature type="transmembrane region" description="Helical" evidence="9">
    <location>
        <begin position="194"/>
        <end position="215"/>
    </location>
</feature>
<evidence type="ECO:0000313" key="10">
    <source>
        <dbReference type="EMBL" id="MCX7537177.1"/>
    </source>
</evidence>
<accession>A0A9Q4CCJ8</accession>
<evidence type="ECO:0000256" key="1">
    <source>
        <dbReference type="ARBA" id="ARBA00004651"/>
    </source>
</evidence>
<evidence type="ECO:0000256" key="5">
    <source>
        <dbReference type="ARBA" id="ARBA00022989"/>
    </source>
</evidence>
<feature type="transmembrane region" description="Helical" evidence="9">
    <location>
        <begin position="222"/>
        <end position="240"/>
    </location>
</feature>
<dbReference type="RefSeq" id="WP_267168951.1">
    <property type="nucleotide sequence ID" value="NZ_JAPMKX010000001.1"/>
</dbReference>
<comment type="caution">
    <text evidence="10">The sequence shown here is derived from an EMBL/GenBank/DDBJ whole genome shotgun (WGS) entry which is preliminary data.</text>
</comment>
<feature type="compositionally biased region" description="Basic and acidic residues" evidence="8">
    <location>
        <begin position="422"/>
        <end position="444"/>
    </location>
</feature>
<feature type="region of interest" description="Disordered" evidence="8">
    <location>
        <begin position="1"/>
        <end position="26"/>
    </location>
</feature>
<name>A0A9Q4CCJ8_9CORY</name>
<comment type="similarity">
    <text evidence="7">Belongs to the glycosyltransferase 87 family.</text>
</comment>
<feature type="transmembrane region" description="Helical" evidence="9">
    <location>
        <begin position="281"/>
        <end position="298"/>
    </location>
</feature>